<dbReference type="OrthoDB" id="6058761at2"/>
<name>A0A1V2ZWV2_9GAMM</name>
<dbReference type="EMBL" id="MUZR01000043">
    <property type="protein sequence ID" value="OOC09608.1"/>
    <property type="molecule type" value="Genomic_DNA"/>
</dbReference>
<protein>
    <recommendedName>
        <fullName evidence="3">Preprotein translocase subunit SecB</fullName>
    </recommendedName>
</protein>
<dbReference type="SUPFAM" id="SSF54611">
    <property type="entry name" value="SecB-like"/>
    <property type="match status" value="1"/>
</dbReference>
<gene>
    <name evidence="1" type="ORF">B1A74_10080</name>
</gene>
<dbReference type="AlphaFoldDB" id="A0A1V2ZWV2"/>
<reference evidence="1 2" key="1">
    <citation type="submission" date="2017-02" db="EMBL/GenBank/DDBJ databases">
        <title>Genomic diversity within the haloalkaliphilic genus Thioalkalivibrio.</title>
        <authorList>
            <person name="Ahn A.-C."/>
            <person name="Meier-Kolthoff J."/>
            <person name="Overmars L."/>
            <person name="Richter M."/>
            <person name="Woyke T."/>
            <person name="Sorokin D.Y."/>
            <person name="Muyzer G."/>
        </authorList>
    </citation>
    <scope>NUCLEOTIDE SEQUENCE [LARGE SCALE GENOMIC DNA]</scope>
    <source>
        <strain evidence="1 2">HL17</strain>
    </source>
</reference>
<evidence type="ECO:0008006" key="3">
    <source>
        <dbReference type="Google" id="ProtNLM"/>
    </source>
</evidence>
<dbReference type="STRING" id="252474.B1A74_10080"/>
<evidence type="ECO:0000313" key="1">
    <source>
        <dbReference type="EMBL" id="OOC09608.1"/>
    </source>
</evidence>
<comment type="caution">
    <text evidence="1">The sequence shown here is derived from an EMBL/GenBank/DDBJ whole genome shotgun (WGS) entry which is preliminary data.</text>
</comment>
<dbReference type="Gene3D" id="3.10.420.10">
    <property type="entry name" value="SecB-like"/>
    <property type="match status" value="1"/>
</dbReference>
<keyword evidence="2" id="KW-1185">Reference proteome</keyword>
<accession>A0A1V2ZWV2</accession>
<dbReference type="RefSeq" id="WP_077244551.1">
    <property type="nucleotide sequence ID" value="NZ_MUZR01000043.1"/>
</dbReference>
<organism evidence="1 2">
    <name type="scientific">Thioalkalivibrio halophilus</name>
    <dbReference type="NCBI Taxonomy" id="252474"/>
    <lineage>
        <taxon>Bacteria</taxon>
        <taxon>Pseudomonadati</taxon>
        <taxon>Pseudomonadota</taxon>
        <taxon>Gammaproteobacteria</taxon>
        <taxon>Chromatiales</taxon>
        <taxon>Ectothiorhodospiraceae</taxon>
        <taxon>Thioalkalivibrio</taxon>
    </lineage>
</organism>
<sequence length="171" mass="19381">MTDSPIQAAIDCLRIHGVSVRQSSAWLAEDHDPRFSPVEAYQPQFKHHVERSYLMEVREAETSYYVFRVFIGLGLRLLPVSPAREGEDPEKHEAGEAESDGVLAQIEATFVAEYDTDTDPGPEALEAFAQRNASYHVWPYWREFVSNQCARMELPRVVIPTVQFAVPADTQ</sequence>
<dbReference type="Proteomes" id="UP000189177">
    <property type="component" value="Unassembled WGS sequence"/>
</dbReference>
<dbReference type="InterPro" id="IPR035958">
    <property type="entry name" value="SecB-like_sf"/>
</dbReference>
<proteinExistence type="predicted"/>
<evidence type="ECO:0000313" key="2">
    <source>
        <dbReference type="Proteomes" id="UP000189177"/>
    </source>
</evidence>